<keyword evidence="5 8" id="KW-0406">Ion transport</keyword>
<dbReference type="InterPro" id="IPR003280">
    <property type="entry name" value="2pore_dom_K_chnl"/>
</dbReference>
<dbReference type="InterPro" id="IPR013099">
    <property type="entry name" value="K_chnl_dom"/>
</dbReference>
<feature type="transmembrane region" description="Helical" evidence="10">
    <location>
        <begin position="6"/>
        <end position="25"/>
    </location>
</feature>
<evidence type="ECO:0000256" key="7">
    <source>
        <dbReference type="ARBA" id="ARBA00023303"/>
    </source>
</evidence>
<accession>A0A914XKZ2</accession>
<dbReference type="GO" id="GO:0022841">
    <property type="term" value="F:potassium ion leak channel activity"/>
    <property type="evidence" value="ECO:0007669"/>
    <property type="project" value="TreeGrafter"/>
</dbReference>
<dbReference type="GO" id="GO:0030322">
    <property type="term" value="P:stabilization of membrane potential"/>
    <property type="evidence" value="ECO:0007669"/>
    <property type="project" value="TreeGrafter"/>
</dbReference>
<keyword evidence="3 8" id="KW-0812">Transmembrane</keyword>
<dbReference type="SUPFAM" id="SSF81324">
    <property type="entry name" value="Voltage-gated potassium channels"/>
    <property type="match status" value="2"/>
</dbReference>
<keyword evidence="2 8" id="KW-0813">Transport</keyword>
<dbReference type="PANTHER" id="PTHR11003">
    <property type="entry name" value="POTASSIUM CHANNEL, SUBFAMILY K"/>
    <property type="match status" value="1"/>
</dbReference>
<organism evidence="12 13">
    <name type="scientific">Plectus sambesii</name>
    <dbReference type="NCBI Taxonomy" id="2011161"/>
    <lineage>
        <taxon>Eukaryota</taxon>
        <taxon>Metazoa</taxon>
        <taxon>Ecdysozoa</taxon>
        <taxon>Nematoda</taxon>
        <taxon>Chromadorea</taxon>
        <taxon>Plectida</taxon>
        <taxon>Plectina</taxon>
        <taxon>Plectoidea</taxon>
        <taxon>Plectidae</taxon>
        <taxon>Plectus</taxon>
    </lineage>
</organism>
<evidence type="ECO:0000256" key="3">
    <source>
        <dbReference type="ARBA" id="ARBA00022692"/>
    </source>
</evidence>
<feature type="transmembrane region" description="Helical" evidence="10">
    <location>
        <begin position="152"/>
        <end position="174"/>
    </location>
</feature>
<feature type="domain" description="Potassium channel" evidence="11">
    <location>
        <begin position="100"/>
        <end position="174"/>
    </location>
</feature>
<evidence type="ECO:0000256" key="2">
    <source>
        <dbReference type="ARBA" id="ARBA00022448"/>
    </source>
</evidence>
<dbReference type="GO" id="GO:0015271">
    <property type="term" value="F:outward rectifier potassium channel activity"/>
    <property type="evidence" value="ECO:0007669"/>
    <property type="project" value="TreeGrafter"/>
</dbReference>
<evidence type="ECO:0000313" key="13">
    <source>
        <dbReference type="WBParaSite" id="PSAMB.scaffold833size40661.g9015.t1"/>
    </source>
</evidence>
<name>A0A914XKZ2_9BILA</name>
<comment type="subcellular location">
    <subcellularLocation>
        <location evidence="1">Membrane</location>
        <topology evidence="1">Multi-pass membrane protein</topology>
    </subcellularLocation>
</comment>
<proteinExistence type="inferred from homology"/>
<feature type="transmembrane region" description="Helical" evidence="10">
    <location>
        <begin position="94"/>
        <end position="113"/>
    </location>
</feature>
<evidence type="ECO:0000256" key="1">
    <source>
        <dbReference type="ARBA" id="ARBA00004141"/>
    </source>
</evidence>
<protein>
    <submittedName>
        <fullName evidence="13">Potassium channel domain-containing protein</fullName>
    </submittedName>
</protein>
<keyword evidence="7 8" id="KW-0407">Ion channel</keyword>
<evidence type="ECO:0000256" key="5">
    <source>
        <dbReference type="ARBA" id="ARBA00023065"/>
    </source>
</evidence>
<evidence type="ECO:0000256" key="6">
    <source>
        <dbReference type="ARBA" id="ARBA00023136"/>
    </source>
</evidence>
<keyword evidence="4 10" id="KW-1133">Transmembrane helix</keyword>
<feature type="region of interest" description="Disordered" evidence="9">
    <location>
        <begin position="354"/>
        <end position="373"/>
    </location>
</feature>
<dbReference type="Gene3D" id="1.10.287.70">
    <property type="match status" value="1"/>
</dbReference>
<dbReference type="AlphaFoldDB" id="A0A914XKZ2"/>
<dbReference type="PRINTS" id="PR01333">
    <property type="entry name" value="2POREKCHANEL"/>
</dbReference>
<keyword evidence="6 10" id="KW-0472">Membrane</keyword>
<feature type="transmembrane region" description="Helical" evidence="10">
    <location>
        <begin position="120"/>
        <end position="140"/>
    </location>
</feature>
<evidence type="ECO:0000259" key="11">
    <source>
        <dbReference type="Pfam" id="PF07885"/>
    </source>
</evidence>
<evidence type="ECO:0000313" key="12">
    <source>
        <dbReference type="Proteomes" id="UP000887566"/>
    </source>
</evidence>
<dbReference type="PANTHER" id="PTHR11003:SF334">
    <property type="entry name" value="FI03418P"/>
    <property type="match status" value="1"/>
</dbReference>
<dbReference type="Proteomes" id="UP000887566">
    <property type="component" value="Unplaced"/>
</dbReference>
<evidence type="ECO:0000256" key="9">
    <source>
        <dbReference type="SAM" id="MobiDB-lite"/>
    </source>
</evidence>
<dbReference type="Pfam" id="PF07885">
    <property type="entry name" value="Ion_trans_2"/>
    <property type="match status" value="2"/>
</dbReference>
<evidence type="ECO:0000256" key="4">
    <source>
        <dbReference type="ARBA" id="ARBA00022989"/>
    </source>
</evidence>
<sequence>MAGEDFRDIVLFTFTTITTIGYGNISPTTDASKLFCIGYAAFGIPLVFLSLANMGKFMSEAYWMCMICLTKSAREVDRSKEGLLSPDGDWKMPFITLNFLLIFAIGTGAVLFYTWDKLHFATAVYFSFISVMTIGFGDFFATANTSWHCLAIIMYICFGMVVMSTFIGALNEFLHKIHYLGRTFTGAGEVNVWFGGQSVTVAELLHVVAAKLNVNPHDMRALLRDLDNIIESANDQSIAAASARRLSVVNIGTAAMTERQMSPPTRAPKYKKLKTFLEEDSRKKNPTIHHKSIIWTQHAPIRATNKAINALEVVYGVSLESRRRHASLKCNCFVFFSYARKIIAGCRHAPQPAIPSEQGGVVSANPITDSQAV</sequence>
<comment type="similarity">
    <text evidence="8">Belongs to the two pore domain potassium channel (TC 1.A.1.8) family.</text>
</comment>
<dbReference type="WBParaSite" id="PSAMB.scaffold833size40661.g9015.t1">
    <property type="protein sequence ID" value="PSAMB.scaffold833size40661.g9015.t1"/>
    <property type="gene ID" value="PSAMB.scaffold833size40661.g9015"/>
</dbReference>
<evidence type="ECO:0000256" key="8">
    <source>
        <dbReference type="RuleBase" id="RU003857"/>
    </source>
</evidence>
<dbReference type="GO" id="GO:0005886">
    <property type="term" value="C:plasma membrane"/>
    <property type="evidence" value="ECO:0007669"/>
    <property type="project" value="TreeGrafter"/>
</dbReference>
<reference evidence="13" key="1">
    <citation type="submission" date="2022-11" db="UniProtKB">
        <authorList>
            <consortium name="WormBaseParasite"/>
        </authorList>
    </citation>
    <scope>IDENTIFICATION</scope>
</reference>
<keyword evidence="12" id="KW-1185">Reference proteome</keyword>
<evidence type="ECO:0000256" key="10">
    <source>
        <dbReference type="SAM" id="Phobius"/>
    </source>
</evidence>
<feature type="transmembrane region" description="Helical" evidence="10">
    <location>
        <begin position="34"/>
        <end position="54"/>
    </location>
</feature>
<feature type="domain" description="Potassium channel" evidence="11">
    <location>
        <begin position="4"/>
        <end position="59"/>
    </location>
</feature>